<feature type="transmembrane region" description="Helical" evidence="1">
    <location>
        <begin position="12"/>
        <end position="34"/>
    </location>
</feature>
<proteinExistence type="predicted"/>
<dbReference type="EMBL" id="QRTF01000070">
    <property type="protein sequence ID" value="RGQ42489.1"/>
    <property type="molecule type" value="Genomic_DNA"/>
</dbReference>
<keyword evidence="1" id="KW-1133">Transmembrane helix</keyword>
<evidence type="ECO:0000313" key="4">
    <source>
        <dbReference type="Proteomes" id="UP000095395"/>
    </source>
</evidence>
<evidence type="ECO:0000313" key="2">
    <source>
        <dbReference type="EMBL" id="CUO55825.1"/>
    </source>
</evidence>
<evidence type="ECO:0000256" key="1">
    <source>
        <dbReference type="SAM" id="Phobius"/>
    </source>
</evidence>
<reference evidence="3 5" key="2">
    <citation type="submission" date="2018-08" db="EMBL/GenBank/DDBJ databases">
        <title>A genome reference for cultivated species of the human gut microbiota.</title>
        <authorList>
            <person name="Zou Y."/>
            <person name="Xue W."/>
            <person name="Luo G."/>
        </authorList>
    </citation>
    <scope>NUCLEOTIDE SEQUENCE [LARGE SCALE GENOMIC DNA]</scope>
    <source>
        <strain evidence="3 5">AF28-15</strain>
    </source>
</reference>
<evidence type="ECO:0000313" key="5">
    <source>
        <dbReference type="Proteomes" id="UP000283738"/>
    </source>
</evidence>
<keyword evidence="1" id="KW-0472">Membrane</keyword>
<dbReference type="Proteomes" id="UP000095395">
    <property type="component" value="Unassembled WGS sequence"/>
</dbReference>
<name>A0A174G661_9FIRM</name>
<accession>A0A174G661</accession>
<sequence length="212" mass="25104">MVYRQTLEIKNIWFKVIATLILSIIFMSFSFLNIFPVFPIQVSAVLFWAVSICFLTFYIGYLIRYHSEKWYYQNSELVLCRLFHKKVKVNISDIKELVIGESYIYSRYGRIYLNTVYVENGKKKKIKCPWVSILMTPKVENLNDAKDYDILVEAKQKQTWGFSMYDMERMKTLLKEFTGNIYISDSINESAKPLISELKDYCNSVKLKCVNF</sequence>
<keyword evidence="1" id="KW-0812">Transmembrane</keyword>
<dbReference type="RefSeq" id="WP_055303512.1">
    <property type="nucleotide sequence ID" value="NZ_CAKZTK010000078.1"/>
</dbReference>
<feature type="transmembrane region" description="Helical" evidence="1">
    <location>
        <begin position="40"/>
        <end position="63"/>
    </location>
</feature>
<protein>
    <submittedName>
        <fullName evidence="2">Uncharacterized protein</fullName>
    </submittedName>
</protein>
<gene>
    <name evidence="3" type="ORF">DWY96_17275</name>
    <name evidence="2" type="ORF">ERS852392_03510</name>
</gene>
<dbReference type="EMBL" id="CYYR01000050">
    <property type="protein sequence ID" value="CUO55825.1"/>
    <property type="molecule type" value="Genomic_DNA"/>
</dbReference>
<dbReference type="Proteomes" id="UP000283738">
    <property type="component" value="Unassembled WGS sequence"/>
</dbReference>
<dbReference type="AlphaFoldDB" id="A0A174G661"/>
<reference evidence="2 4" key="1">
    <citation type="submission" date="2015-09" db="EMBL/GenBank/DDBJ databases">
        <authorList>
            <consortium name="Pathogen Informatics"/>
        </authorList>
    </citation>
    <scope>NUCLEOTIDE SEQUENCE [LARGE SCALE GENOMIC DNA]</scope>
    <source>
        <strain evidence="2 4">2789STDY5608835</strain>
    </source>
</reference>
<evidence type="ECO:0000313" key="3">
    <source>
        <dbReference type="EMBL" id="RGQ42489.1"/>
    </source>
</evidence>
<organism evidence="2 4">
    <name type="scientific">Roseburia inulinivorans</name>
    <dbReference type="NCBI Taxonomy" id="360807"/>
    <lineage>
        <taxon>Bacteria</taxon>
        <taxon>Bacillati</taxon>
        <taxon>Bacillota</taxon>
        <taxon>Clostridia</taxon>
        <taxon>Lachnospirales</taxon>
        <taxon>Lachnospiraceae</taxon>
        <taxon>Roseburia</taxon>
    </lineage>
</organism>